<comment type="caution">
    <text evidence="2">The sequence shown here is derived from an EMBL/GenBank/DDBJ whole genome shotgun (WGS) entry which is preliminary data.</text>
</comment>
<feature type="region of interest" description="Disordered" evidence="1">
    <location>
        <begin position="23"/>
        <end position="66"/>
    </location>
</feature>
<name>A0A699IGD2_TANCI</name>
<feature type="compositionally biased region" description="Low complexity" evidence="1">
    <location>
        <begin position="25"/>
        <end position="37"/>
    </location>
</feature>
<accession>A0A699IGD2</accession>
<dbReference type="AlphaFoldDB" id="A0A699IGD2"/>
<sequence>ASNLIVFAYEFHQVTAPSIKILLQGGSTSDGSNDSNASGGGKGDLDLLRDDDGKGGSGGEDGDVVDGDDNLALLRGGVAISSPIAA</sequence>
<feature type="non-terminal residue" evidence="2">
    <location>
        <position position="1"/>
    </location>
</feature>
<protein>
    <submittedName>
        <fullName evidence="2">Uncharacterized protein</fullName>
    </submittedName>
</protein>
<proteinExistence type="predicted"/>
<reference evidence="2" key="1">
    <citation type="journal article" date="2019" name="Sci. Rep.">
        <title>Draft genome of Tanacetum cinerariifolium, the natural source of mosquito coil.</title>
        <authorList>
            <person name="Yamashiro T."/>
            <person name="Shiraishi A."/>
            <person name="Satake H."/>
            <person name="Nakayama K."/>
        </authorList>
    </citation>
    <scope>NUCLEOTIDE SEQUENCE</scope>
</reference>
<evidence type="ECO:0000256" key="1">
    <source>
        <dbReference type="SAM" id="MobiDB-lite"/>
    </source>
</evidence>
<organism evidence="2">
    <name type="scientific">Tanacetum cinerariifolium</name>
    <name type="common">Dalmatian daisy</name>
    <name type="synonym">Chrysanthemum cinerariifolium</name>
    <dbReference type="NCBI Taxonomy" id="118510"/>
    <lineage>
        <taxon>Eukaryota</taxon>
        <taxon>Viridiplantae</taxon>
        <taxon>Streptophyta</taxon>
        <taxon>Embryophyta</taxon>
        <taxon>Tracheophyta</taxon>
        <taxon>Spermatophyta</taxon>
        <taxon>Magnoliopsida</taxon>
        <taxon>eudicotyledons</taxon>
        <taxon>Gunneridae</taxon>
        <taxon>Pentapetalae</taxon>
        <taxon>asterids</taxon>
        <taxon>campanulids</taxon>
        <taxon>Asterales</taxon>
        <taxon>Asteraceae</taxon>
        <taxon>Asteroideae</taxon>
        <taxon>Anthemideae</taxon>
        <taxon>Anthemidinae</taxon>
        <taxon>Tanacetum</taxon>
    </lineage>
</organism>
<gene>
    <name evidence="2" type="ORF">Tci_535684</name>
</gene>
<evidence type="ECO:0000313" key="2">
    <source>
        <dbReference type="EMBL" id="GEZ63711.1"/>
    </source>
</evidence>
<dbReference type="EMBL" id="BKCJ010303708">
    <property type="protein sequence ID" value="GEZ63711.1"/>
    <property type="molecule type" value="Genomic_DNA"/>
</dbReference>
<feature type="compositionally biased region" description="Basic and acidic residues" evidence="1">
    <location>
        <begin position="43"/>
        <end position="54"/>
    </location>
</feature>